<name>A0A6J6TRU5_9ZZZZ</name>
<protein>
    <submittedName>
        <fullName evidence="1">Unannotated protein</fullName>
    </submittedName>
</protein>
<reference evidence="1" key="1">
    <citation type="submission" date="2020-05" db="EMBL/GenBank/DDBJ databases">
        <authorList>
            <person name="Chiriac C."/>
            <person name="Salcher M."/>
            <person name="Ghai R."/>
            <person name="Kavagutti S V."/>
        </authorList>
    </citation>
    <scope>NUCLEOTIDE SEQUENCE</scope>
</reference>
<dbReference type="AlphaFoldDB" id="A0A6J6TRU5"/>
<accession>A0A6J6TRU5</accession>
<proteinExistence type="predicted"/>
<gene>
    <name evidence="1" type="ORF">UFOPK2766_01551</name>
</gene>
<sequence>MNEAFDAVADLDERTEWNELGDSAVDQLADLMVRCELLPWVLLGCLERQGDSLTVKIDLKHLNVDLITNGDHRAGMIHVLP</sequence>
<dbReference type="EMBL" id="CAEZYU010000076">
    <property type="protein sequence ID" value="CAB4749273.1"/>
    <property type="molecule type" value="Genomic_DNA"/>
</dbReference>
<organism evidence="1">
    <name type="scientific">freshwater metagenome</name>
    <dbReference type="NCBI Taxonomy" id="449393"/>
    <lineage>
        <taxon>unclassified sequences</taxon>
        <taxon>metagenomes</taxon>
        <taxon>ecological metagenomes</taxon>
    </lineage>
</organism>
<evidence type="ECO:0000313" key="1">
    <source>
        <dbReference type="EMBL" id="CAB4749273.1"/>
    </source>
</evidence>